<dbReference type="InterPro" id="IPR001506">
    <property type="entry name" value="Peptidase_M12A"/>
</dbReference>
<dbReference type="EC" id="3.4.24.-" evidence="2"/>
<reference evidence="4" key="1">
    <citation type="submission" date="2021-02" db="EMBL/GenBank/DDBJ databases">
        <authorList>
            <person name="Nowell W R."/>
        </authorList>
    </citation>
    <scope>NUCLEOTIDE SEQUENCE</scope>
</reference>
<dbReference type="PROSITE" id="PS51864">
    <property type="entry name" value="ASTACIN"/>
    <property type="match status" value="1"/>
</dbReference>
<keyword evidence="1 2" id="KW-0862">Zinc</keyword>
<evidence type="ECO:0000313" key="5">
    <source>
        <dbReference type="Proteomes" id="UP000663864"/>
    </source>
</evidence>
<dbReference type="GO" id="GO:0008270">
    <property type="term" value="F:zinc ion binding"/>
    <property type="evidence" value="ECO:0007669"/>
    <property type="project" value="UniProtKB-UniRule"/>
</dbReference>
<dbReference type="PANTHER" id="PTHR10127">
    <property type="entry name" value="DISCOIDIN, CUB, EGF, LAMININ , AND ZINC METALLOPROTEASE DOMAIN CONTAINING"/>
    <property type="match status" value="1"/>
</dbReference>
<dbReference type="InterPro" id="IPR006026">
    <property type="entry name" value="Peptidase_Metallo"/>
</dbReference>
<dbReference type="InterPro" id="IPR024079">
    <property type="entry name" value="MetalloPept_cat_dom_sf"/>
</dbReference>
<dbReference type="SMART" id="SM00235">
    <property type="entry name" value="ZnMc"/>
    <property type="match status" value="1"/>
</dbReference>
<dbReference type="InterPro" id="IPR034035">
    <property type="entry name" value="Astacin-like_dom"/>
</dbReference>
<comment type="cofactor">
    <cofactor evidence="1 2">
        <name>Zn(2+)</name>
        <dbReference type="ChEBI" id="CHEBI:29105"/>
    </cofactor>
    <text evidence="1 2">Binds 1 zinc ion per subunit.</text>
</comment>
<organism evidence="4 5">
    <name type="scientific">Rotaria sordida</name>
    <dbReference type="NCBI Taxonomy" id="392033"/>
    <lineage>
        <taxon>Eukaryota</taxon>
        <taxon>Metazoa</taxon>
        <taxon>Spiralia</taxon>
        <taxon>Gnathifera</taxon>
        <taxon>Rotifera</taxon>
        <taxon>Eurotatoria</taxon>
        <taxon>Bdelloidea</taxon>
        <taxon>Philodinida</taxon>
        <taxon>Philodinidae</taxon>
        <taxon>Rotaria</taxon>
    </lineage>
</organism>
<dbReference type="Proteomes" id="UP000663864">
    <property type="component" value="Unassembled WGS sequence"/>
</dbReference>
<evidence type="ECO:0000256" key="2">
    <source>
        <dbReference type="RuleBase" id="RU361183"/>
    </source>
</evidence>
<keyword evidence="1 2" id="KW-0479">Metal-binding</keyword>
<comment type="caution">
    <text evidence="1">Lacks conserved residue(s) required for the propagation of feature annotation.</text>
</comment>
<dbReference type="PRINTS" id="PR00480">
    <property type="entry name" value="ASTACIN"/>
</dbReference>
<dbReference type="PANTHER" id="PTHR10127:SF850">
    <property type="entry name" value="METALLOENDOPEPTIDASE"/>
    <property type="match status" value="1"/>
</dbReference>
<accession>A0A815QF77</accession>
<evidence type="ECO:0000256" key="1">
    <source>
        <dbReference type="PROSITE-ProRule" id="PRU01211"/>
    </source>
</evidence>
<protein>
    <recommendedName>
        <fullName evidence="2">Metalloendopeptidase</fullName>
        <ecNumber evidence="2">3.4.24.-</ecNumber>
    </recommendedName>
</protein>
<dbReference type="Pfam" id="PF01400">
    <property type="entry name" value="Astacin"/>
    <property type="match status" value="1"/>
</dbReference>
<keyword evidence="1 2" id="KW-0645">Protease</keyword>
<dbReference type="Gene3D" id="3.40.390.10">
    <property type="entry name" value="Collagenase (Catalytic Domain)"/>
    <property type="match status" value="1"/>
</dbReference>
<feature type="binding site" evidence="1">
    <location>
        <position position="204"/>
    </location>
    <ligand>
        <name>Zn(2+)</name>
        <dbReference type="ChEBI" id="CHEBI:29105"/>
        <note>catalytic</note>
    </ligand>
</feature>
<feature type="binding site" evidence="1">
    <location>
        <position position="200"/>
    </location>
    <ligand>
        <name>Zn(2+)</name>
        <dbReference type="ChEBI" id="CHEBI:29105"/>
        <note>catalytic</note>
    </ligand>
</feature>
<dbReference type="CDD" id="cd04280">
    <property type="entry name" value="ZnMc_astacin_like"/>
    <property type="match status" value="1"/>
</dbReference>
<dbReference type="EMBL" id="CAJNOT010005288">
    <property type="protein sequence ID" value="CAF1461307.1"/>
    <property type="molecule type" value="Genomic_DNA"/>
</dbReference>
<comment type="caution">
    <text evidence="4">The sequence shown here is derived from an EMBL/GenBank/DDBJ whole genome shotgun (WGS) entry which is preliminary data.</text>
</comment>
<name>A0A815QF77_9BILA</name>
<sequence length="303" mass="34762">MTSGATLQISLELSPPFFRYGYASPMYNAMNGARHLLFGSYSRFGVNAQIALPQHNVDRIQYTNVNSEELDSVLEGDMLIPGFKSKSQLRGAAILTHNKWPNGVIPYDISAITDSKDRDSIIRAMEKLMYDTGTPSPTPQDPTWRLYDCVYFRPRTSADRTFVTIEYGTGCWANIGYYQNYRLKMLLQKGGCFDSGTIQHELIHVLGFHHEHNRADRDDHIIINLDNVNEAEKYNFEKRRQEDLTDLYTKYDYDSIMHYSQTAFSKNGRPTMVPKKSGVQIGHSKNLSPIDIEEIRRFYGCRA</sequence>
<dbReference type="AlphaFoldDB" id="A0A815QF77"/>
<dbReference type="SUPFAM" id="SSF55486">
    <property type="entry name" value="Metalloproteases ('zincins'), catalytic domain"/>
    <property type="match status" value="1"/>
</dbReference>
<dbReference type="GO" id="GO:0006508">
    <property type="term" value="P:proteolysis"/>
    <property type="evidence" value="ECO:0007669"/>
    <property type="project" value="UniProtKB-KW"/>
</dbReference>
<evidence type="ECO:0000313" key="4">
    <source>
        <dbReference type="EMBL" id="CAF1461307.1"/>
    </source>
</evidence>
<proteinExistence type="predicted"/>
<keyword evidence="1 2" id="KW-0482">Metalloprotease</keyword>
<evidence type="ECO:0000259" key="3">
    <source>
        <dbReference type="PROSITE" id="PS51864"/>
    </source>
</evidence>
<feature type="active site" evidence="1">
    <location>
        <position position="201"/>
    </location>
</feature>
<keyword evidence="1 2" id="KW-0378">Hydrolase</keyword>
<dbReference type="GO" id="GO:0004222">
    <property type="term" value="F:metalloendopeptidase activity"/>
    <property type="evidence" value="ECO:0007669"/>
    <property type="project" value="UniProtKB-UniRule"/>
</dbReference>
<feature type="domain" description="Peptidase M12A" evidence="3">
    <location>
        <begin position="92"/>
        <end position="302"/>
    </location>
</feature>
<feature type="binding site" evidence="1">
    <location>
        <position position="210"/>
    </location>
    <ligand>
        <name>Zn(2+)</name>
        <dbReference type="ChEBI" id="CHEBI:29105"/>
        <note>catalytic</note>
    </ligand>
</feature>
<gene>
    <name evidence="4" type="ORF">ZHD862_LOCUS35706</name>
</gene>